<evidence type="ECO:0000256" key="3">
    <source>
        <dbReference type="ARBA" id="ARBA00022578"/>
    </source>
</evidence>
<keyword evidence="3" id="KW-0815">Transposition</keyword>
<evidence type="ECO:0000313" key="7">
    <source>
        <dbReference type="Proteomes" id="UP000033695"/>
    </source>
</evidence>
<dbReference type="STRING" id="1218508.JG29_06950"/>
<reference evidence="6 7" key="1">
    <citation type="submission" date="2014-12" db="EMBL/GenBank/DDBJ databases">
        <title>Comparative genomics of the lactic acid bacteria isolated from the honey bee gut.</title>
        <authorList>
            <person name="Ellegaard K.M."/>
            <person name="Tamarit D."/>
            <person name="Javelind E."/>
            <person name="Olofsson T."/>
            <person name="Andersson S.G."/>
            <person name="Vasquez A."/>
        </authorList>
    </citation>
    <scope>NUCLEOTIDE SEQUENCE [LARGE SCALE GENOMIC DNA]</scope>
    <source>
        <strain evidence="6 7">Hon2</strain>
    </source>
</reference>
<evidence type="ECO:0000256" key="5">
    <source>
        <dbReference type="ARBA" id="ARBA00023172"/>
    </source>
</evidence>
<gene>
    <name evidence="6" type="ORF">JG29_06950</name>
</gene>
<organism evidence="6 7">
    <name type="scientific">Bombilactobacillus mellis</name>
    <dbReference type="NCBI Taxonomy" id="1218508"/>
    <lineage>
        <taxon>Bacteria</taxon>
        <taxon>Bacillati</taxon>
        <taxon>Bacillota</taxon>
        <taxon>Bacilli</taxon>
        <taxon>Lactobacillales</taxon>
        <taxon>Lactobacillaceae</taxon>
        <taxon>Bombilactobacillus</taxon>
    </lineage>
</organism>
<dbReference type="PATRIC" id="fig|1218508.4.peg.710"/>
<dbReference type="GO" id="GO:0004803">
    <property type="term" value="F:transposase activity"/>
    <property type="evidence" value="ECO:0007669"/>
    <property type="project" value="InterPro"/>
</dbReference>
<evidence type="ECO:0000256" key="4">
    <source>
        <dbReference type="ARBA" id="ARBA00023125"/>
    </source>
</evidence>
<name>A0A0F4KVJ3_9LACO</name>
<dbReference type="GO" id="GO:0006313">
    <property type="term" value="P:DNA transposition"/>
    <property type="evidence" value="ECO:0007669"/>
    <property type="project" value="InterPro"/>
</dbReference>
<dbReference type="AlphaFoldDB" id="A0A0F4KVJ3"/>
<dbReference type="RefSeq" id="WP_045922544.1">
    <property type="nucleotide sequence ID" value="NZ_JBHTHW010000003.1"/>
</dbReference>
<keyword evidence="7" id="KW-1185">Reference proteome</keyword>
<evidence type="ECO:0000256" key="1">
    <source>
        <dbReference type="ARBA" id="ARBA00002190"/>
    </source>
</evidence>
<comment type="function">
    <text evidence="1">Required for the transposition of the insertion element.</text>
</comment>
<comment type="caution">
    <text evidence="6">The sequence shown here is derived from an EMBL/GenBank/DDBJ whole genome shotgun (WGS) entry which is preliminary data.</text>
</comment>
<dbReference type="GO" id="GO:0003677">
    <property type="term" value="F:DNA binding"/>
    <property type="evidence" value="ECO:0007669"/>
    <property type="project" value="UniProtKB-KW"/>
</dbReference>
<comment type="similarity">
    <text evidence="2">Belongs to the transposase mutator family.</text>
</comment>
<protein>
    <submittedName>
        <fullName evidence="6">Putative transposase</fullName>
    </submittedName>
</protein>
<dbReference type="InterPro" id="IPR001207">
    <property type="entry name" value="Transposase_mutator"/>
</dbReference>
<dbReference type="Proteomes" id="UP000033695">
    <property type="component" value="Unassembled WGS sequence"/>
</dbReference>
<dbReference type="EMBL" id="JXBZ01000005">
    <property type="protein sequence ID" value="KJY49241.1"/>
    <property type="molecule type" value="Genomic_DNA"/>
</dbReference>
<dbReference type="Pfam" id="PF00872">
    <property type="entry name" value="Transposase_mut"/>
    <property type="match status" value="1"/>
</dbReference>
<dbReference type="HOGENOM" id="CLU_036805_7_1_9"/>
<proteinExistence type="inferred from homology"/>
<evidence type="ECO:0000256" key="2">
    <source>
        <dbReference type="ARBA" id="ARBA00010961"/>
    </source>
</evidence>
<evidence type="ECO:0000313" key="6">
    <source>
        <dbReference type="EMBL" id="KJY49241.1"/>
    </source>
</evidence>
<accession>A0A0F4KVJ3</accession>
<sequence length="93" mass="10835">MNQFNKDLMAALAQKQDLNETFHQYLEQAINELLQHELATFLVYEPYDLQGFNSCNLRNGSYQRTFKTQYASLNLTIPRCLLHTPKQSPISPK</sequence>
<keyword evidence="5" id="KW-0233">DNA recombination</keyword>
<keyword evidence="4" id="KW-0238">DNA-binding</keyword>